<evidence type="ECO:0000256" key="7">
    <source>
        <dbReference type="ARBA" id="ARBA00022884"/>
    </source>
</evidence>
<proteinExistence type="inferred from homology"/>
<dbReference type="GO" id="GO:0006419">
    <property type="term" value="P:alanyl-tRNA aminoacylation"/>
    <property type="evidence" value="ECO:0007669"/>
    <property type="project" value="InterPro"/>
</dbReference>
<evidence type="ECO:0000256" key="5">
    <source>
        <dbReference type="ARBA" id="ARBA00022741"/>
    </source>
</evidence>
<keyword evidence="9" id="KW-0030">Aminoacyl-tRNA synthetase</keyword>
<evidence type="ECO:0000313" key="12">
    <source>
        <dbReference type="Proteomes" id="UP000034163"/>
    </source>
</evidence>
<dbReference type="Proteomes" id="UP000034163">
    <property type="component" value="Unassembled WGS sequence"/>
</dbReference>
<dbReference type="GO" id="GO:0000049">
    <property type="term" value="F:tRNA binding"/>
    <property type="evidence" value="ECO:0007669"/>
    <property type="project" value="UniProtKB-KW"/>
</dbReference>
<keyword evidence="6" id="KW-0067">ATP-binding</keyword>
<dbReference type="PANTHER" id="PTHR11777">
    <property type="entry name" value="ALANYL-TRNA SYNTHETASE"/>
    <property type="match status" value="1"/>
</dbReference>
<evidence type="ECO:0000313" key="11">
    <source>
        <dbReference type="EMBL" id="KKS14467.1"/>
    </source>
</evidence>
<dbReference type="SUPFAM" id="SSF55681">
    <property type="entry name" value="Class II aaRS and biotin synthetases"/>
    <property type="match status" value="1"/>
</dbReference>
<sequence length="612" mass="70250">MTSQEILEKYINFYTVRGHRVISNVSLVPENDPTLLYVNSGMFPLVPYLSGESHPMGKRLVNVQRALRFFEDLENIGITNRHTTAFHMIGNWSLGDYFKDEQLPWAYEFLIELLGLDPHRMFATVFEGDEFAPKDTESIEIIKEIFAKYGIEAKESERIFAYGREDNWWQRGNAVGELGGPDSEVFYYIGSEGTGLGRSPSEYQDEFIELGNSVFMQYFRTETGWAELSQKNVDFGGGLERIAMVVQGKSDIYQTDNFWPIIQKIRDISGKEYGTDGKTTKAMRVIADHMRASVFLAMDGVVPSNKDQGYILRRLLRRMVRAGRGLGMEKNISVSLVRVVVDSFTWLYPFLQEKCEDIEKIFSDEEIKFSKTLQAGSGELLKLVDYIRSESPSAPDVSKEAFRLYQSFGFPFEIFVEYMKDFGLLEEKNIKELEEEFNKLLMSHQEQSRKGAEQKFKGGLADHSDTVVKYHTATHLLHFALREVLGEDVYQQGSNITGERLRFDFNYKDKLTEEQIGKVEEIMNSFVDQNLPVKFEVMNREDAEGTGALHFFGEKYGDSVKVYYIGESLNEAISKEFCGGPHVERTGHISKLEIYKQENIGKGKMRIYARFV</sequence>
<dbReference type="EMBL" id="LCBS01000045">
    <property type="protein sequence ID" value="KKS14467.1"/>
    <property type="molecule type" value="Genomic_DNA"/>
</dbReference>
<reference evidence="11 12" key="1">
    <citation type="journal article" date="2015" name="Nature">
        <title>rRNA introns, odd ribosomes, and small enigmatic genomes across a large radiation of phyla.</title>
        <authorList>
            <person name="Brown C.T."/>
            <person name="Hug L.A."/>
            <person name="Thomas B.C."/>
            <person name="Sharon I."/>
            <person name="Castelle C.J."/>
            <person name="Singh A."/>
            <person name="Wilkins M.J."/>
            <person name="Williams K.H."/>
            <person name="Banfield J.F."/>
        </authorList>
    </citation>
    <scope>NUCLEOTIDE SEQUENCE [LARGE SCALE GENOMIC DNA]</scope>
</reference>
<evidence type="ECO:0000256" key="1">
    <source>
        <dbReference type="ARBA" id="ARBA00008226"/>
    </source>
</evidence>
<dbReference type="PATRIC" id="fig|1619112.3.peg.1053"/>
<keyword evidence="3" id="KW-0820">tRNA-binding</keyword>
<dbReference type="InterPro" id="IPR045864">
    <property type="entry name" value="aa-tRNA-synth_II/BPL/LPL"/>
</dbReference>
<dbReference type="GO" id="GO:0004813">
    <property type="term" value="F:alanine-tRNA ligase activity"/>
    <property type="evidence" value="ECO:0007669"/>
    <property type="project" value="UniProtKB-EC"/>
</dbReference>
<keyword evidence="8" id="KW-0648">Protein biosynthesis</keyword>
<evidence type="ECO:0000256" key="8">
    <source>
        <dbReference type="ARBA" id="ARBA00022917"/>
    </source>
</evidence>
<dbReference type="AlphaFoldDB" id="A0A0G0WQW0"/>
<dbReference type="PRINTS" id="PR00980">
    <property type="entry name" value="TRNASYNTHALA"/>
</dbReference>
<keyword evidence="4 11" id="KW-0436">Ligase</keyword>
<dbReference type="Pfam" id="PF01411">
    <property type="entry name" value="tRNA-synt_2c"/>
    <property type="match status" value="1"/>
</dbReference>
<name>A0A0G0WQW0_UNCKA</name>
<evidence type="ECO:0000256" key="6">
    <source>
        <dbReference type="ARBA" id="ARBA00022840"/>
    </source>
</evidence>
<dbReference type="InterPro" id="IPR018163">
    <property type="entry name" value="Thr/Ala-tRNA-synth_IIc_edit"/>
</dbReference>
<evidence type="ECO:0000256" key="2">
    <source>
        <dbReference type="ARBA" id="ARBA00013168"/>
    </source>
</evidence>
<dbReference type="InterPro" id="IPR012947">
    <property type="entry name" value="tRNA_SAD"/>
</dbReference>
<organism evidence="11 12">
    <name type="scientific">candidate division WWE3 bacterium GW2011_GWB1_41_6</name>
    <dbReference type="NCBI Taxonomy" id="1619112"/>
    <lineage>
        <taxon>Bacteria</taxon>
        <taxon>Katanobacteria</taxon>
    </lineage>
</organism>
<evidence type="ECO:0000256" key="3">
    <source>
        <dbReference type="ARBA" id="ARBA00022555"/>
    </source>
</evidence>
<comment type="caution">
    <text evidence="11">The sequence shown here is derived from an EMBL/GenBank/DDBJ whole genome shotgun (WGS) entry which is preliminary data.</text>
</comment>
<dbReference type="GO" id="GO:0002161">
    <property type="term" value="F:aminoacyl-tRNA deacylase activity"/>
    <property type="evidence" value="ECO:0007669"/>
    <property type="project" value="TreeGrafter"/>
</dbReference>
<dbReference type="Gene3D" id="3.30.930.10">
    <property type="entry name" value="Bira Bifunctional Protein, Domain 2"/>
    <property type="match status" value="1"/>
</dbReference>
<dbReference type="InterPro" id="IPR018164">
    <property type="entry name" value="Ala-tRNA-synth_IIc_N"/>
</dbReference>
<dbReference type="InterPro" id="IPR050058">
    <property type="entry name" value="Ala-tRNA_ligase"/>
</dbReference>
<protein>
    <recommendedName>
        <fullName evidence="2">alanine--tRNA ligase</fullName>
        <ecNumber evidence="2">6.1.1.7</ecNumber>
    </recommendedName>
</protein>
<dbReference type="PANTHER" id="PTHR11777:SF9">
    <property type="entry name" value="ALANINE--TRNA LIGASE, CYTOPLASMIC"/>
    <property type="match status" value="1"/>
</dbReference>
<dbReference type="EC" id="6.1.1.7" evidence="2"/>
<dbReference type="Pfam" id="PF07973">
    <property type="entry name" value="tRNA_SAD"/>
    <property type="match status" value="1"/>
</dbReference>
<dbReference type="PROSITE" id="PS50860">
    <property type="entry name" value="AA_TRNA_LIGASE_II_ALA"/>
    <property type="match status" value="1"/>
</dbReference>
<feature type="domain" description="Alanyl-transfer RNA synthetases family profile" evidence="10">
    <location>
        <begin position="1"/>
        <end position="612"/>
    </location>
</feature>
<evidence type="ECO:0000256" key="9">
    <source>
        <dbReference type="ARBA" id="ARBA00023146"/>
    </source>
</evidence>
<dbReference type="CDD" id="cd00673">
    <property type="entry name" value="AlaRS_core"/>
    <property type="match status" value="1"/>
</dbReference>
<dbReference type="Gene3D" id="3.30.54.20">
    <property type="match status" value="1"/>
</dbReference>
<keyword evidence="5" id="KW-0547">Nucleotide-binding</keyword>
<dbReference type="GO" id="GO:0005524">
    <property type="term" value="F:ATP binding"/>
    <property type="evidence" value="ECO:0007669"/>
    <property type="project" value="UniProtKB-KW"/>
</dbReference>
<dbReference type="InterPro" id="IPR018165">
    <property type="entry name" value="Ala-tRNA-synth_IIc_core"/>
</dbReference>
<dbReference type="NCBIfam" id="NF002436">
    <property type="entry name" value="PRK01584.1"/>
    <property type="match status" value="1"/>
</dbReference>
<dbReference type="SMART" id="SM00863">
    <property type="entry name" value="tRNA_SAD"/>
    <property type="match status" value="1"/>
</dbReference>
<dbReference type="SUPFAM" id="SSF101353">
    <property type="entry name" value="Putative anticodon-binding domain of alanyl-tRNA synthetase (AlaRS)"/>
    <property type="match status" value="1"/>
</dbReference>
<dbReference type="SUPFAM" id="SSF55186">
    <property type="entry name" value="ThrRS/AlaRS common domain"/>
    <property type="match status" value="1"/>
</dbReference>
<dbReference type="FunFam" id="3.30.980.10:FF:000004">
    <property type="entry name" value="Alanine--tRNA ligase, cytoplasmic"/>
    <property type="match status" value="1"/>
</dbReference>
<comment type="similarity">
    <text evidence="1">Belongs to the class-II aminoacyl-tRNA synthetase family.</text>
</comment>
<dbReference type="InterPro" id="IPR018162">
    <property type="entry name" value="Ala-tRNA-ligase_IIc_anticod-bd"/>
</dbReference>
<dbReference type="GO" id="GO:0005829">
    <property type="term" value="C:cytosol"/>
    <property type="evidence" value="ECO:0007669"/>
    <property type="project" value="TreeGrafter"/>
</dbReference>
<evidence type="ECO:0000259" key="10">
    <source>
        <dbReference type="PROSITE" id="PS50860"/>
    </source>
</evidence>
<accession>A0A0G0WQW0</accession>
<dbReference type="InterPro" id="IPR002318">
    <property type="entry name" value="Ala-tRNA-lgiase_IIc"/>
</dbReference>
<evidence type="ECO:0000256" key="4">
    <source>
        <dbReference type="ARBA" id="ARBA00022598"/>
    </source>
</evidence>
<keyword evidence="7" id="KW-0694">RNA-binding</keyword>
<gene>
    <name evidence="11" type="ORF">UU72_C0045G0012</name>
</gene>
<dbReference type="Gene3D" id="3.30.980.10">
    <property type="entry name" value="Threonyl-trna Synthetase, Chain A, domain 2"/>
    <property type="match status" value="1"/>
</dbReference>